<dbReference type="PANTHER" id="PTHR30329">
    <property type="entry name" value="STATOR ELEMENT OF FLAGELLAR MOTOR COMPLEX"/>
    <property type="match status" value="1"/>
</dbReference>
<dbReference type="InterPro" id="IPR006664">
    <property type="entry name" value="OMP_bac"/>
</dbReference>
<dbReference type="SUPFAM" id="SSF82171">
    <property type="entry name" value="DPP6 N-terminal domain-like"/>
    <property type="match status" value="1"/>
</dbReference>
<dbReference type="Gene3D" id="1.25.40.10">
    <property type="entry name" value="Tetratricopeptide repeat domain"/>
    <property type="match status" value="1"/>
</dbReference>
<dbReference type="InterPro" id="IPR011990">
    <property type="entry name" value="TPR-like_helical_dom_sf"/>
</dbReference>
<dbReference type="Pfam" id="PF00691">
    <property type="entry name" value="OmpA"/>
    <property type="match status" value="1"/>
</dbReference>
<evidence type="ECO:0000259" key="5">
    <source>
        <dbReference type="PROSITE" id="PS51123"/>
    </source>
</evidence>
<evidence type="ECO:0000256" key="1">
    <source>
        <dbReference type="ARBA" id="ARBA00004442"/>
    </source>
</evidence>
<name>A0ABS9EMZ3_9FLAO</name>
<keyword evidence="2 4" id="KW-0472">Membrane</keyword>
<comment type="subcellular location">
    <subcellularLocation>
        <location evidence="1">Cell outer membrane</location>
    </subcellularLocation>
</comment>
<dbReference type="SUPFAM" id="SSF49464">
    <property type="entry name" value="Carboxypeptidase regulatory domain-like"/>
    <property type="match status" value="1"/>
</dbReference>
<organism evidence="6 7">
    <name type="scientific">Gillisia lutea</name>
    <dbReference type="NCBI Taxonomy" id="2909668"/>
    <lineage>
        <taxon>Bacteria</taxon>
        <taxon>Pseudomonadati</taxon>
        <taxon>Bacteroidota</taxon>
        <taxon>Flavobacteriia</taxon>
        <taxon>Flavobacteriales</taxon>
        <taxon>Flavobacteriaceae</taxon>
        <taxon>Gillisia</taxon>
    </lineage>
</organism>
<dbReference type="SUPFAM" id="SSF103088">
    <property type="entry name" value="OmpA-like"/>
    <property type="match status" value="1"/>
</dbReference>
<dbReference type="Pfam" id="PF07676">
    <property type="entry name" value="PD40"/>
    <property type="match status" value="2"/>
</dbReference>
<dbReference type="Pfam" id="PF13620">
    <property type="entry name" value="CarboxypepD_reg"/>
    <property type="match status" value="1"/>
</dbReference>
<accession>A0ABS9EMZ3</accession>
<evidence type="ECO:0000313" key="7">
    <source>
        <dbReference type="Proteomes" id="UP001179363"/>
    </source>
</evidence>
<dbReference type="PROSITE" id="PS51123">
    <property type="entry name" value="OMPA_2"/>
    <property type="match status" value="1"/>
</dbReference>
<dbReference type="Gene3D" id="3.30.1330.60">
    <property type="entry name" value="OmpA-like domain"/>
    <property type="match status" value="1"/>
</dbReference>
<dbReference type="InterPro" id="IPR008969">
    <property type="entry name" value="CarboxyPept-like_regulatory"/>
</dbReference>
<dbReference type="Gene3D" id="2.60.40.1120">
    <property type="entry name" value="Carboxypeptidase-like, regulatory domain"/>
    <property type="match status" value="1"/>
</dbReference>
<dbReference type="InterPro" id="IPR006665">
    <property type="entry name" value="OmpA-like"/>
</dbReference>
<dbReference type="SUPFAM" id="SSF48452">
    <property type="entry name" value="TPR-like"/>
    <property type="match status" value="1"/>
</dbReference>
<dbReference type="CDD" id="cd07185">
    <property type="entry name" value="OmpA_C-like"/>
    <property type="match status" value="1"/>
</dbReference>
<dbReference type="InterPro" id="IPR050330">
    <property type="entry name" value="Bact_OuterMem_StrucFunc"/>
</dbReference>
<keyword evidence="3" id="KW-0998">Cell outer membrane</keyword>
<sequence>MKNHYYIFILLIVGNSFMLNAQNAKQRKADKLFENLAYVEAVKVYQELIDNDFNADYNKRQIADSYVKLRRPDAAVLYYADVVDQPSISPEYYYKYAQALRGVKRYDESKTWLKKYQESKGNTKELNEILNGDISKMILKDNYTISNVHFNSEKSDFGAFEKDSVVFFVSARDDGISKRKKIYSWNGEPFLDIYTTSLPNKDIYSLKGDVNSVLHDGPIAITKDGKYLYFNRNNYLNKKEGKRDVNETNNLKIYRATNIDGKWEDIVELPFNNDNYSVGHPSLSPDNKTLYYASDIPNGFGGTDIYKVPIFENNTYGKPVNLGPHINTKQDETFPFLTADNILYFSSNGHPGLGLMDIFKTDIDDLLKTIENLGTPVNSNMDDFAFFKKSNDNTGYFSSNREGGVGSDDIYNFTRLKALKLKGQVTDIINNAPIPNATIRLFDEKKEQVAFLETDKDGNYQTDINRNIKYPIEAKHIEYQEKSGIVNTFNTNDVEEIIYNIQLEPVQDVEYLAEINNIYFDFDKSNIRADAQTELNKLVDLMQNKYPQLVLEISSHTDIRGSNEYNEALALRRANATYEYLISKGISANRISTYKGYGETMLAVDCKRCNEVQHQLNRRSMFKVVSMK</sequence>
<dbReference type="PANTHER" id="PTHR30329:SF21">
    <property type="entry name" value="LIPOPROTEIN YIAD-RELATED"/>
    <property type="match status" value="1"/>
</dbReference>
<evidence type="ECO:0000256" key="2">
    <source>
        <dbReference type="ARBA" id="ARBA00023136"/>
    </source>
</evidence>
<protein>
    <submittedName>
        <fullName evidence="6">OmpA family protein</fullName>
    </submittedName>
</protein>
<gene>
    <name evidence="6" type="ORF">L1I30_14200</name>
</gene>
<dbReference type="RefSeq" id="WP_236134969.1">
    <property type="nucleotide sequence ID" value="NZ_JAKGTH010000012.1"/>
</dbReference>
<dbReference type="Proteomes" id="UP001179363">
    <property type="component" value="Unassembled WGS sequence"/>
</dbReference>
<evidence type="ECO:0000256" key="3">
    <source>
        <dbReference type="ARBA" id="ARBA00023237"/>
    </source>
</evidence>
<dbReference type="InterPro" id="IPR011659">
    <property type="entry name" value="WD40"/>
</dbReference>
<evidence type="ECO:0000256" key="4">
    <source>
        <dbReference type="PROSITE-ProRule" id="PRU00473"/>
    </source>
</evidence>
<dbReference type="PRINTS" id="PR01021">
    <property type="entry name" value="OMPADOMAIN"/>
</dbReference>
<evidence type="ECO:0000313" key="6">
    <source>
        <dbReference type="EMBL" id="MCF4102826.1"/>
    </source>
</evidence>
<dbReference type="InterPro" id="IPR011042">
    <property type="entry name" value="6-blade_b-propeller_TolB-like"/>
</dbReference>
<feature type="domain" description="OmpA-like" evidence="5">
    <location>
        <begin position="507"/>
        <end position="628"/>
    </location>
</feature>
<dbReference type="EMBL" id="JAKGTH010000012">
    <property type="protein sequence ID" value="MCF4102826.1"/>
    <property type="molecule type" value="Genomic_DNA"/>
</dbReference>
<dbReference type="Gene3D" id="2.120.10.30">
    <property type="entry name" value="TolB, C-terminal domain"/>
    <property type="match status" value="1"/>
</dbReference>
<comment type="caution">
    <text evidence="6">The sequence shown here is derived from an EMBL/GenBank/DDBJ whole genome shotgun (WGS) entry which is preliminary data.</text>
</comment>
<proteinExistence type="predicted"/>
<reference evidence="6" key="1">
    <citation type="submission" date="2022-01" db="EMBL/GenBank/DDBJ databases">
        <title>Gillisia lutea sp. nov., isolated from marine plastic residues from the Malvarosa beach (Valencia, Spain).</title>
        <authorList>
            <person name="Vidal-Verdu A."/>
            <person name="Molina-Menor E."/>
            <person name="Satari L."/>
            <person name="Pascual J."/>
            <person name="Pereto J."/>
            <person name="Porcar M."/>
        </authorList>
    </citation>
    <scope>NUCLEOTIDE SEQUENCE</scope>
    <source>
        <strain evidence="6">M10.2A</strain>
    </source>
</reference>
<keyword evidence="7" id="KW-1185">Reference proteome</keyword>
<dbReference type="InterPro" id="IPR036737">
    <property type="entry name" value="OmpA-like_sf"/>
</dbReference>